<evidence type="ECO:0000313" key="6">
    <source>
        <dbReference type="Proteomes" id="UP001287282"/>
    </source>
</evidence>
<dbReference type="PANTHER" id="PTHR44846">
    <property type="entry name" value="MANNOSYL-D-GLYCERATE TRANSPORT/METABOLISM SYSTEM REPRESSOR MNGR-RELATED"/>
    <property type="match status" value="1"/>
</dbReference>
<feature type="domain" description="HTH gntR-type" evidence="4">
    <location>
        <begin position="13"/>
        <end position="81"/>
    </location>
</feature>
<dbReference type="SMART" id="SM00345">
    <property type="entry name" value="HTH_GNTR"/>
    <property type="match status" value="1"/>
</dbReference>
<dbReference type="Proteomes" id="UP001287282">
    <property type="component" value="Unassembled WGS sequence"/>
</dbReference>
<gene>
    <name evidence="5" type="ORF">RYX56_08295</name>
</gene>
<dbReference type="PROSITE" id="PS50949">
    <property type="entry name" value="HTH_GNTR"/>
    <property type="match status" value="1"/>
</dbReference>
<dbReference type="CDD" id="cd07377">
    <property type="entry name" value="WHTH_GntR"/>
    <property type="match status" value="1"/>
</dbReference>
<dbReference type="InterPro" id="IPR050679">
    <property type="entry name" value="Bact_HTH_transcr_reg"/>
</dbReference>
<dbReference type="PRINTS" id="PR00035">
    <property type="entry name" value="HTHGNTR"/>
</dbReference>
<keyword evidence="2" id="KW-0238">DNA-binding</keyword>
<dbReference type="SMART" id="SM00866">
    <property type="entry name" value="UTRA"/>
    <property type="match status" value="1"/>
</dbReference>
<dbReference type="InterPro" id="IPR011663">
    <property type="entry name" value="UTRA"/>
</dbReference>
<accession>A0ABU3X918</accession>
<evidence type="ECO:0000256" key="2">
    <source>
        <dbReference type="ARBA" id="ARBA00023125"/>
    </source>
</evidence>
<dbReference type="Gene3D" id="1.10.10.10">
    <property type="entry name" value="Winged helix-like DNA-binding domain superfamily/Winged helix DNA-binding domain"/>
    <property type="match status" value="1"/>
</dbReference>
<dbReference type="Pfam" id="PF00392">
    <property type="entry name" value="GntR"/>
    <property type="match status" value="1"/>
</dbReference>
<evidence type="ECO:0000256" key="1">
    <source>
        <dbReference type="ARBA" id="ARBA00023015"/>
    </source>
</evidence>
<sequence>MKSRDISNLDSPILLYEEIKAGIKDLIKSKNLKPGEKIPTESNLCELFNVSRITIRRAIKELVDEGIIEVIRGKGTFVKAPKKDLHLLNLKGYTEGLSNLENHIEKEILLKRIVREDNEISKAFLHEQNEFLELVRLVKDSDGPFSVDFAYLPLQLYPGIEPLLTNNISTFELIREQYKVKFKKVKKEIEYVFPSPEICDYLGISKTSPVILVKKTIFGMDHTPVHFSKYYLLGDRVKFYIEADYTD</sequence>
<dbReference type="SUPFAM" id="SSF64288">
    <property type="entry name" value="Chorismate lyase-like"/>
    <property type="match status" value="1"/>
</dbReference>
<dbReference type="InterPro" id="IPR028978">
    <property type="entry name" value="Chorismate_lyase_/UTRA_dom_sf"/>
</dbReference>
<organism evidence="5 6">
    <name type="scientific">Alkalihalophilus lindianensis</name>
    <dbReference type="NCBI Taxonomy" id="1630542"/>
    <lineage>
        <taxon>Bacteria</taxon>
        <taxon>Bacillati</taxon>
        <taxon>Bacillota</taxon>
        <taxon>Bacilli</taxon>
        <taxon>Bacillales</taxon>
        <taxon>Bacillaceae</taxon>
        <taxon>Alkalihalophilus</taxon>
    </lineage>
</organism>
<dbReference type="EMBL" id="JAWJBA010000002">
    <property type="protein sequence ID" value="MDV2684368.1"/>
    <property type="molecule type" value="Genomic_DNA"/>
</dbReference>
<dbReference type="SUPFAM" id="SSF46785">
    <property type="entry name" value="Winged helix' DNA-binding domain"/>
    <property type="match status" value="1"/>
</dbReference>
<keyword evidence="1" id="KW-0805">Transcription regulation</keyword>
<dbReference type="InterPro" id="IPR000524">
    <property type="entry name" value="Tscrpt_reg_HTH_GntR"/>
</dbReference>
<evidence type="ECO:0000256" key="3">
    <source>
        <dbReference type="ARBA" id="ARBA00023163"/>
    </source>
</evidence>
<dbReference type="PANTHER" id="PTHR44846:SF1">
    <property type="entry name" value="MANNOSYL-D-GLYCERATE TRANSPORT_METABOLISM SYSTEM REPRESSOR MNGR-RELATED"/>
    <property type="match status" value="1"/>
</dbReference>
<keyword evidence="3" id="KW-0804">Transcription</keyword>
<name>A0ABU3X918_9BACI</name>
<dbReference type="RefSeq" id="WP_317121603.1">
    <property type="nucleotide sequence ID" value="NZ_JAWJBA010000002.1"/>
</dbReference>
<evidence type="ECO:0000259" key="4">
    <source>
        <dbReference type="PROSITE" id="PS50949"/>
    </source>
</evidence>
<comment type="caution">
    <text evidence="5">The sequence shown here is derived from an EMBL/GenBank/DDBJ whole genome shotgun (WGS) entry which is preliminary data.</text>
</comment>
<reference evidence="5 6" key="1">
    <citation type="submission" date="2023-10" db="EMBL/GenBank/DDBJ databases">
        <title>Screening of Alkalihalobacillus lindianensis BZ-TG-R113 and Its Alleviation of Salt Stress on Rapeseed Growth.</title>
        <authorList>
            <person name="Zhao B."/>
            <person name="Guo T."/>
        </authorList>
    </citation>
    <scope>NUCLEOTIDE SEQUENCE [LARGE SCALE GENOMIC DNA]</scope>
    <source>
        <strain evidence="5 6">BZ-TG-R113</strain>
    </source>
</reference>
<protein>
    <submittedName>
        <fullName evidence="5">GntR family transcriptional regulator</fullName>
    </submittedName>
</protein>
<keyword evidence="6" id="KW-1185">Reference proteome</keyword>
<evidence type="ECO:0000313" key="5">
    <source>
        <dbReference type="EMBL" id="MDV2684368.1"/>
    </source>
</evidence>
<dbReference type="Gene3D" id="3.40.1410.10">
    <property type="entry name" value="Chorismate lyase-like"/>
    <property type="match status" value="1"/>
</dbReference>
<dbReference type="Pfam" id="PF07702">
    <property type="entry name" value="UTRA"/>
    <property type="match status" value="1"/>
</dbReference>
<dbReference type="InterPro" id="IPR036388">
    <property type="entry name" value="WH-like_DNA-bd_sf"/>
</dbReference>
<proteinExistence type="predicted"/>
<dbReference type="InterPro" id="IPR036390">
    <property type="entry name" value="WH_DNA-bd_sf"/>
</dbReference>